<organism evidence="2 3">
    <name type="scientific">Candidatus Choladousia intestinavium</name>
    <dbReference type="NCBI Taxonomy" id="2840727"/>
    <lineage>
        <taxon>Bacteria</taxon>
        <taxon>Bacillati</taxon>
        <taxon>Bacillota</taxon>
        <taxon>Clostridia</taxon>
        <taxon>Lachnospirales</taxon>
        <taxon>Lachnospiraceae</taxon>
        <taxon>Lachnospiraceae incertae sedis</taxon>
        <taxon>Candidatus Choladousia</taxon>
    </lineage>
</organism>
<evidence type="ECO:0000313" key="2">
    <source>
        <dbReference type="EMBL" id="HIR13904.1"/>
    </source>
</evidence>
<feature type="region of interest" description="Disordered" evidence="1">
    <location>
        <begin position="53"/>
        <end position="72"/>
    </location>
</feature>
<protein>
    <submittedName>
        <fullName evidence="2">Uncharacterized protein</fullName>
    </submittedName>
</protein>
<name>A0A9D1D9D1_9FIRM</name>
<evidence type="ECO:0000313" key="3">
    <source>
        <dbReference type="Proteomes" id="UP000886757"/>
    </source>
</evidence>
<reference evidence="2" key="1">
    <citation type="submission" date="2020-10" db="EMBL/GenBank/DDBJ databases">
        <authorList>
            <person name="Gilroy R."/>
        </authorList>
    </citation>
    <scope>NUCLEOTIDE SEQUENCE</scope>
    <source>
        <strain evidence="2">ChiSjej4B22-8148</strain>
    </source>
</reference>
<comment type="caution">
    <text evidence="2">The sequence shown here is derived from an EMBL/GenBank/DDBJ whole genome shotgun (WGS) entry which is preliminary data.</text>
</comment>
<gene>
    <name evidence="2" type="ORF">IAB31_08285</name>
</gene>
<accession>A0A9D1D9D1</accession>
<feature type="compositionally biased region" description="Basic and acidic residues" evidence="1">
    <location>
        <begin position="58"/>
        <end position="72"/>
    </location>
</feature>
<sequence>MKKHELVKRNPVNLTETDGVFGSVFVILYNKTWTNWGLQKVYIYFIIINIGKPGPGISKKERGDMDAEGSGK</sequence>
<dbReference type="EMBL" id="DVGK01000093">
    <property type="protein sequence ID" value="HIR13904.1"/>
    <property type="molecule type" value="Genomic_DNA"/>
</dbReference>
<reference evidence="2" key="2">
    <citation type="journal article" date="2021" name="PeerJ">
        <title>Extensive microbial diversity within the chicken gut microbiome revealed by metagenomics and culture.</title>
        <authorList>
            <person name="Gilroy R."/>
            <person name="Ravi A."/>
            <person name="Getino M."/>
            <person name="Pursley I."/>
            <person name="Horton D.L."/>
            <person name="Alikhan N.F."/>
            <person name="Baker D."/>
            <person name="Gharbi K."/>
            <person name="Hall N."/>
            <person name="Watson M."/>
            <person name="Adriaenssens E.M."/>
            <person name="Foster-Nyarko E."/>
            <person name="Jarju S."/>
            <person name="Secka A."/>
            <person name="Antonio M."/>
            <person name="Oren A."/>
            <person name="Chaudhuri R.R."/>
            <person name="La Ragione R."/>
            <person name="Hildebrand F."/>
            <person name="Pallen M.J."/>
        </authorList>
    </citation>
    <scope>NUCLEOTIDE SEQUENCE</scope>
    <source>
        <strain evidence="2">ChiSjej4B22-8148</strain>
    </source>
</reference>
<proteinExistence type="predicted"/>
<dbReference type="AlphaFoldDB" id="A0A9D1D9D1"/>
<dbReference type="Proteomes" id="UP000886757">
    <property type="component" value="Unassembled WGS sequence"/>
</dbReference>
<evidence type="ECO:0000256" key="1">
    <source>
        <dbReference type="SAM" id="MobiDB-lite"/>
    </source>
</evidence>